<dbReference type="InterPro" id="IPR007484">
    <property type="entry name" value="Peptidase_M28"/>
</dbReference>
<reference evidence="2 3" key="1">
    <citation type="submission" date="2019-05" db="EMBL/GenBank/DDBJ databases">
        <title>Streptomyces marianii sp. nov., a novel marine actinomycete from southern coast of India.</title>
        <authorList>
            <person name="Iniyan A.M."/>
            <person name="Wink J."/>
            <person name="Ramprasad E."/>
            <person name="Ramana C.V."/>
            <person name="Bunk B."/>
            <person name="Sproer C."/>
            <person name="Joseph F.-J.R.S."/>
            <person name="Vincent S.G.P."/>
        </authorList>
    </citation>
    <scope>NUCLEOTIDE SEQUENCE [LARGE SCALE GENOMIC DNA]</scope>
    <source>
        <strain evidence="2 3">ICN19</strain>
    </source>
</reference>
<dbReference type="EMBL" id="VAWE01000001">
    <property type="protein sequence ID" value="TLQ42001.1"/>
    <property type="molecule type" value="Genomic_DNA"/>
</dbReference>
<dbReference type="GO" id="GO:0008235">
    <property type="term" value="F:metalloexopeptidase activity"/>
    <property type="evidence" value="ECO:0007669"/>
    <property type="project" value="InterPro"/>
</dbReference>
<keyword evidence="3" id="KW-1185">Reference proteome</keyword>
<protein>
    <submittedName>
        <fullName evidence="2">M28 family peptidase</fullName>
    </submittedName>
</protein>
<dbReference type="AlphaFoldDB" id="A0A5R9DWI4"/>
<proteinExistence type="predicted"/>
<evidence type="ECO:0000313" key="3">
    <source>
        <dbReference type="Proteomes" id="UP000305921"/>
    </source>
</evidence>
<dbReference type="GO" id="GO:0006508">
    <property type="term" value="P:proteolysis"/>
    <property type="evidence" value="ECO:0007669"/>
    <property type="project" value="InterPro"/>
</dbReference>
<evidence type="ECO:0000259" key="1">
    <source>
        <dbReference type="Pfam" id="PF04389"/>
    </source>
</evidence>
<dbReference type="PANTHER" id="PTHR12147">
    <property type="entry name" value="METALLOPEPTIDASE M28 FAMILY MEMBER"/>
    <property type="match status" value="1"/>
</dbReference>
<dbReference type="Proteomes" id="UP000305921">
    <property type="component" value="Unassembled WGS sequence"/>
</dbReference>
<gene>
    <name evidence="2" type="ORF">FEF34_00765</name>
</gene>
<dbReference type="Pfam" id="PF04389">
    <property type="entry name" value="Peptidase_M28"/>
    <property type="match status" value="1"/>
</dbReference>
<dbReference type="RefSeq" id="WP_138051412.1">
    <property type="nucleotide sequence ID" value="NZ_VAWE01000001.1"/>
</dbReference>
<dbReference type="SUPFAM" id="SSF53187">
    <property type="entry name" value="Zn-dependent exopeptidases"/>
    <property type="match status" value="1"/>
</dbReference>
<dbReference type="Gene3D" id="3.50.30.30">
    <property type="match status" value="1"/>
</dbReference>
<name>A0A5R9DWI4_9ACTN</name>
<accession>A0A5R9DWI4</accession>
<comment type="caution">
    <text evidence="2">The sequence shown here is derived from an EMBL/GenBank/DDBJ whole genome shotgun (WGS) entry which is preliminary data.</text>
</comment>
<feature type="domain" description="Peptidase M28" evidence="1">
    <location>
        <begin position="213"/>
        <end position="395"/>
    </location>
</feature>
<dbReference type="Gene3D" id="3.40.630.10">
    <property type="entry name" value="Zn peptidases"/>
    <property type="match status" value="1"/>
</dbReference>
<evidence type="ECO:0000313" key="2">
    <source>
        <dbReference type="EMBL" id="TLQ42001.1"/>
    </source>
</evidence>
<dbReference type="OrthoDB" id="345880at2"/>
<dbReference type="PANTHER" id="PTHR12147:SF26">
    <property type="entry name" value="PEPTIDASE M28 DOMAIN-CONTAINING PROTEIN"/>
    <property type="match status" value="1"/>
</dbReference>
<organism evidence="2 3">
    <name type="scientific">Streptomyces marianii</name>
    <dbReference type="NCBI Taxonomy" id="1817406"/>
    <lineage>
        <taxon>Bacteria</taxon>
        <taxon>Bacillati</taxon>
        <taxon>Actinomycetota</taxon>
        <taxon>Actinomycetes</taxon>
        <taxon>Kitasatosporales</taxon>
        <taxon>Streptomycetaceae</taxon>
        <taxon>Streptomyces</taxon>
    </lineage>
</organism>
<sequence length="405" mass="43379">MERRLHAAGLRTRRQPFGYPRTDFVRDTVEQIRPQRREVTHFPGHGLAASPDGGHIGELVVPRDPFGDAADSWEGIDARAKVALLQLRPNTLRGARQERRTGCHTGGGPLGHQRIAEDQTAMARRALVHARAAGVSAVLFYLDQFDFLIGLFFEAPGDTGLPPAAVVHSSAATALRQDMDAGGATVRVDLELQERQVDTFNVLTVPPDITAPRHLFGAHLDSVPAGPGIDDNASGSALLLDLALSPIARAGRPAQFCWWGGEEDGMRGSRHFVATEPLEPVRGYFNTDMVAAPNYVISVYGDGPQRHYTDHLAAIGRPWLEGPVDGMSDQVPFLDAGIPVAGIDTVNSAPARLKDDHEAAVFGGVAGQPFDPQYHAPGDTLTDISSTALGICTTASHAALRATTR</sequence>
<dbReference type="InterPro" id="IPR045175">
    <property type="entry name" value="M28_fam"/>
</dbReference>